<dbReference type="VEuPathDB" id="TrichDB:TRFO_05643"/>
<comment type="caution">
    <text evidence="1">The sequence shown here is derived from an EMBL/GenBank/DDBJ whole genome shotgun (WGS) entry which is preliminary data.</text>
</comment>
<reference evidence="1" key="1">
    <citation type="submission" date="2016-10" db="EMBL/GenBank/DDBJ databases">
        <authorList>
            <person name="Benchimol M."/>
            <person name="Almeida L.G."/>
            <person name="Vasconcelos A.T."/>
            <person name="Perreira-Neves A."/>
            <person name="Rosa I.A."/>
            <person name="Tasca T."/>
            <person name="Bogo M.R."/>
            <person name="de Souza W."/>
        </authorList>
    </citation>
    <scope>NUCLEOTIDE SEQUENCE [LARGE SCALE GENOMIC DNA]</scope>
    <source>
        <strain evidence="1">K</strain>
    </source>
</reference>
<sequence>MIYFVFYVVILLINFLYDQLSIEKIFQSRMLIGTNNNTKSFLESPSQISMENYKKDKIEKENSKKTLQNKSENQEFGDYLLIDDACKGIETIINLFIDDPESRGDALFNILKVFQSFLKNQKVVNIPESFFHFKIMEHLFSIILNNDEIYEPRHISESIICLSYLYKSESICSTFISNDLLSIICEMVRDNVFPNILGYLIEIIRIFIDIDHSLLNLVNSIIPFQFMIETSTKNINLIDMFSSYFYDYIDFLKPISPDNQFEFLKFCSFCYDKKLKKTYQFNLWSLFLLMTPDSFLLDQFYALKLNEFVDSAILLKSNTCVYPALLIIQQFYTLFQLPENFQIENIIMIPIRRSELDSDNQALAINTLERAFKYDLDLIVLADKYQLLDYLISNFSEFNYKMKNAVSSLFMHISTVVGDEFLENLIDNGLLYIYADTLSFTDNKLDILNRLKAVLDKVSSSPKFGIYLIFLQEEHFQNTLSEIVESETEASEAAQLLLTMTNIEDGENLF</sequence>
<dbReference type="RefSeq" id="XP_068359146.1">
    <property type="nucleotide sequence ID" value="XM_068492619.1"/>
</dbReference>
<protein>
    <submittedName>
        <fullName evidence="1">Uncharacterized protein</fullName>
    </submittedName>
</protein>
<evidence type="ECO:0000313" key="2">
    <source>
        <dbReference type="Proteomes" id="UP000179807"/>
    </source>
</evidence>
<keyword evidence="2" id="KW-1185">Reference proteome</keyword>
<name>A0A1J4K4V6_9EUKA</name>
<dbReference type="SUPFAM" id="SSF48371">
    <property type="entry name" value="ARM repeat"/>
    <property type="match status" value="1"/>
</dbReference>
<gene>
    <name evidence="1" type="ORF">TRFO_05643</name>
</gene>
<dbReference type="EMBL" id="MLAK01000738">
    <property type="protein sequence ID" value="OHT06010.1"/>
    <property type="molecule type" value="Genomic_DNA"/>
</dbReference>
<organism evidence="1 2">
    <name type="scientific">Tritrichomonas foetus</name>
    <dbReference type="NCBI Taxonomy" id="1144522"/>
    <lineage>
        <taxon>Eukaryota</taxon>
        <taxon>Metamonada</taxon>
        <taxon>Parabasalia</taxon>
        <taxon>Tritrichomonadida</taxon>
        <taxon>Tritrichomonadidae</taxon>
        <taxon>Tritrichomonas</taxon>
    </lineage>
</organism>
<proteinExistence type="predicted"/>
<accession>A0A1J4K4V6</accession>
<dbReference type="GeneID" id="94827323"/>
<dbReference type="InterPro" id="IPR016024">
    <property type="entry name" value="ARM-type_fold"/>
</dbReference>
<dbReference type="AlphaFoldDB" id="A0A1J4K4V6"/>
<evidence type="ECO:0000313" key="1">
    <source>
        <dbReference type="EMBL" id="OHT06010.1"/>
    </source>
</evidence>
<dbReference type="Proteomes" id="UP000179807">
    <property type="component" value="Unassembled WGS sequence"/>
</dbReference>